<gene>
    <name evidence="2" type="ORF">H8702_06940</name>
</gene>
<evidence type="ECO:0000313" key="3">
    <source>
        <dbReference type="Proteomes" id="UP000632659"/>
    </source>
</evidence>
<sequence>MIIPINEEFRAQVNQHISEEWAGPVVITKGTVHDTSYLEGFISLTNGELTGYILYEICRNQCEILVLQSILENQGIGSALIKAVLNKAKQAYCETVWLITTNDNIHAIRYYQKFGFELAAVHINAIEESRKLKPTIPFFGNEKIPLKHEFEFQYKL</sequence>
<dbReference type="GO" id="GO:0016747">
    <property type="term" value="F:acyltransferase activity, transferring groups other than amino-acyl groups"/>
    <property type="evidence" value="ECO:0007669"/>
    <property type="project" value="InterPro"/>
</dbReference>
<dbReference type="Proteomes" id="UP000632659">
    <property type="component" value="Unassembled WGS sequence"/>
</dbReference>
<dbReference type="Pfam" id="PF00583">
    <property type="entry name" value="Acetyltransf_1"/>
    <property type="match status" value="1"/>
</dbReference>
<reference evidence="2" key="1">
    <citation type="submission" date="2020-08" db="EMBL/GenBank/DDBJ databases">
        <title>Genome public.</title>
        <authorList>
            <person name="Liu C."/>
            <person name="Sun Q."/>
        </authorList>
    </citation>
    <scope>NUCLEOTIDE SEQUENCE</scope>
    <source>
        <strain evidence="2">NSJ-15</strain>
    </source>
</reference>
<dbReference type="EMBL" id="JACRTL010000003">
    <property type="protein sequence ID" value="MBC8610858.1"/>
    <property type="molecule type" value="Genomic_DNA"/>
</dbReference>
<protein>
    <submittedName>
        <fullName evidence="2">GNAT family N-acetyltransferase</fullName>
    </submittedName>
</protein>
<dbReference type="CDD" id="cd04301">
    <property type="entry name" value="NAT_SF"/>
    <property type="match status" value="1"/>
</dbReference>
<dbReference type="PROSITE" id="PS51186">
    <property type="entry name" value="GNAT"/>
    <property type="match status" value="1"/>
</dbReference>
<name>A0A8J6TUT6_9FIRM</name>
<comment type="caution">
    <text evidence="2">The sequence shown here is derived from an EMBL/GenBank/DDBJ whole genome shotgun (WGS) entry which is preliminary data.</text>
</comment>
<dbReference type="SUPFAM" id="SSF55729">
    <property type="entry name" value="Acyl-CoA N-acyltransferases (Nat)"/>
    <property type="match status" value="1"/>
</dbReference>
<evidence type="ECO:0000259" key="1">
    <source>
        <dbReference type="PROSITE" id="PS51186"/>
    </source>
</evidence>
<organism evidence="2 3">
    <name type="scientific">Massiliimalia timonensis</name>
    <dbReference type="NCBI Taxonomy" id="1987501"/>
    <lineage>
        <taxon>Bacteria</taxon>
        <taxon>Bacillati</taxon>
        <taxon>Bacillota</taxon>
        <taxon>Clostridia</taxon>
        <taxon>Eubacteriales</taxon>
        <taxon>Oscillospiraceae</taxon>
        <taxon>Massiliimalia</taxon>
    </lineage>
</organism>
<dbReference type="AlphaFoldDB" id="A0A8J6TUT6"/>
<accession>A0A8J6TUT6</accession>
<keyword evidence="3" id="KW-1185">Reference proteome</keyword>
<evidence type="ECO:0000313" key="2">
    <source>
        <dbReference type="EMBL" id="MBC8610858.1"/>
    </source>
</evidence>
<feature type="domain" description="N-acetyltransferase" evidence="1">
    <location>
        <begin position="1"/>
        <end position="137"/>
    </location>
</feature>
<dbReference type="InterPro" id="IPR016181">
    <property type="entry name" value="Acyl_CoA_acyltransferase"/>
</dbReference>
<dbReference type="Gene3D" id="3.40.630.30">
    <property type="match status" value="1"/>
</dbReference>
<dbReference type="InterPro" id="IPR000182">
    <property type="entry name" value="GNAT_dom"/>
</dbReference>
<proteinExistence type="predicted"/>